<organism evidence="1 2">
    <name type="scientific">Bauhinia variegata</name>
    <name type="common">Purple orchid tree</name>
    <name type="synonym">Phanera variegata</name>
    <dbReference type="NCBI Taxonomy" id="167791"/>
    <lineage>
        <taxon>Eukaryota</taxon>
        <taxon>Viridiplantae</taxon>
        <taxon>Streptophyta</taxon>
        <taxon>Embryophyta</taxon>
        <taxon>Tracheophyta</taxon>
        <taxon>Spermatophyta</taxon>
        <taxon>Magnoliopsida</taxon>
        <taxon>eudicotyledons</taxon>
        <taxon>Gunneridae</taxon>
        <taxon>Pentapetalae</taxon>
        <taxon>rosids</taxon>
        <taxon>fabids</taxon>
        <taxon>Fabales</taxon>
        <taxon>Fabaceae</taxon>
        <taxon>Cercidoideae</taxon>
        <taxon>Cercideae</taxon>
        <taxon>Bauhiniinae</taxon>
        <taxon>Bauhinia</taxon>
    </lineage>
</organism>
<gene>
    <name evidence="1" type="ORF">L6164_027853</name>
</gene>
<evidence type="ECO:0000313" key="1">
    <source>
        <dbReference type="EMBL" id="KAI4314999.1"/>
    </source>
</evidence>
<dbReference type="Proteomes" id="UP000828941">
    <property type="component" value="Chromosome 11"/>
</dbReference>
<name>A0ACB9LVL0_BAUVA</name>
<keyword evidence="2" id="KW-1185">Reference proteome</keyword>
<comment type="caution">
    <text evidence="1">The sequence shown here is derived from an EMBL/GenBank/DDBJ whole genome shotgun (WGS) entry which is preliminary data.</text>
</comment>
<evidence type="ECO:0000313" key="2">
    <source>
        <dbReference type="Proteomes" id="UP000828941"/>
    </source>
</evidence>
<accession>A0ACB9LVL0</accession>
<dbReference type="EMBL" id="CM039436">
    <property type="protein sequence ID" value="KAI4314999.1"/>
    <property type="molecule type" value="Genomic_DNA"/>
</dbReference>
<reference evidence="1 2" key="1">
    <citation type="journal article" date="2022" name="DNA Res.">
        <title>Chromosomal-level genome assembly of the orchid tree Bauhinia variegata (Leguminosae; Cercidoideae) supports the allotetraploid origin hypothesis of Bauhinia.</title>
        <authorList>
            <person name="Zhong Y."/>
            <person name="Chen Y."/>
            <person name="Zheng D."/>
            <person name="Pang J."/>
            <person name="Liu Y."/>
            <person name="Luo S."/>
            <person name="Meng S."/>
            <person name="Qian L."/>
            <person name="Wei D."/>
            <person name="Dai S."/>
            <person name="Zhou R."/>
        </authorList>
    </citation>
    <scope>NUCLEOTIDE SEQUENCE [LARGE SCALE GENOMIC DNA]</scope>
    <source>
        <strain evidence="1">BV-YZ2020</strain>
    </source>
</reference>
<proteinExistence type="predicted"/>
<protein>
    <submittedName>
        <fullName evidence="1">Uncharacterized protein</fullName>
    </submittedName>
</protein>
<sequence>MKKMALREEAQDVENSSLVLDALLCEEDSFEEDFCENGIERERYDSTVRKSSSLPLILLDNDLFWEDDELVSLISKEGETHFCFSNLIEEGPLKGTRVDAVRWISKVCSHYGFSALTTVLAVNYFDRFITSQRFQRNMPWMTQLTAVSCLSLAAKVEETQVPHLLDLQVEESKYIFEAKTIQRMELLVLSTLKWRMNPVTPISFFEHIVRRLGLKCRLHWEFLWECVRVLLFVIVDSLVMSYRPSILAAAIMSHVIREIEPSKAMDYRNQLLSLLKISEEQVTECYKLILKLLGCRDDIPNLHQKRKRLSAPSSPSGVTDASFSDESSNDSWAVASSVSFSLEPVLKRSRVQEQKMRLRSLNHVSVDVFNSPR</sequence>